<feature type="compositionally biased region" description="Low complexity" evidence="1">
    <location>
        <begin position="457"/>
        <end position="468"/>
    </location>
</feature>
<feature type="compositionally biased region" description="Polar residues" evidence="1">
    <location>
        <begin position="189"/>
        <end position="204"/>
    </location>
</feature>
<organism evidence="2 3">
    <name type="scientific">Volvox africanus</name>
    <dbReference type="NCBI Taxonomy" id="51714"/>
    <lineage>
        <taxon>Eukaryota</taxon>
        <taxon>Viridiplantae</taxon>
        <taxon>Chlorophyta</taxon>
        <taxon>core chlorophytes</taxon>
        <taxon>Chlorophyceae</taxon>
        <taxon>CS clade</taxon>
        <taxon>Chlamydomonadales</taxon>
        <taxon>Volvocaceae</taxon>
        <taxon>Volvox</taxon>
    </lineage>
</organism>
<dbReference type="PANTHER" id="PTHR35744">
    <property type="entry name" value="C2H2-TYPE DOMAIN-CONTAINING PROTEIN"/>
    <property type="match status" value="1"/>
</dbReference>
<evidence type="ECO:0000313" key="3">
    <source>
        <dbReference type="Proteomes" id="UP001165090"/>
    </source>
</evidence>
<gene>
    <name evidence="2" type="ORF">VaNZ11_010340</name>
</gene>
<comment type="caution">
    <text evidence="2">The sequence shown here is derived from an EMBL/GenBank/DDBJ whole genome shotgun (WGS) entry which is preliminary data.</text>
</comment>
<feature type="compositionally biased region" description="Polar residues" evidence="1">
    <location>
        <begin position="540"/>
        <end position="553"/>
    </location>
</feature>
<feature type="compositionally biased region" description="Pro residues" evidence="1">
    <location>
        <begin position="469"/>
        <end position="479"/>
    </location>
</feature>
<dbReference type="PANTHER" id="PTHR35744:SF4">
    <property type="entry name" value="OS04G0464600 PROTEIN"/>
    <property type="match status" value="1"/>
</dbReference>
<reference evidence="2 3" key="1">
    <citation type="journal article" date="2023" name="IScience">
        <title>Expanded male sex-determining region conserved during the evolution of homothallism in the green alga Volvox.</title>
        <authorList>
            <person name="Yamamoto K."/>
            <person name="Matsuzaki R."/>
            <person name="Mahakham W."/>
            <person name="Heman W."/>
            <person name="Sekimoto H."/>
            <person name="Kawachi M."/>
            <person name="Minakuchi Y."/>
            <person name="Toyoda A."/>
            <person name="Nozaki H."/>
        </authorList>
    </citation>
    <scope>NUCLEOTIDE SEQUENCE [LARGE SCALE GENOMIC DNA]</scope>
    <source>
        <strain evidence="2 3">NIES-4468</strain>
    </source>
</reference>
<dbReference type="Proteomes" id="UP001165090">
    <property type="component" value="Unassembled WGS sequence"/>
</dbReference>
<evidence type="ECO:0000313" key="2">
    <source>
        <dbReference type="EMBL" id="GLI66507.1"/>
    </source>
</evidence>
<proteinExistence type="predicted"/>
<keyword evidence="3" id="KW-1185">Reference proteome</keyword>
<feature type="region of interest" description="Disordered" evidence="1">
    <location>
        <begin position="175"/>
        <end position="204"/>
    </location>
</feature>
<accession>A0ABQ5S9B1</accession>
<evidence type="ECO:0008006" key="4">
    <source>
        <dbReference type="Google" id="ProtNLM"/>
    </source>
</evidence>
<feature type="region of interest" description="Disordered" evidence="1">
    <location>
        <begin position="39"/>
        <end position="147"/>
    </location>
</feature>
<protein>
    <recommendedName>
        <fullName evidence="4">C2H2-type domain-containing protein</fullName>
    </recommendedName>
</protein>
<evidence type="ECO:0000256" key="1">
    <source>
        <dbReference type="SAM" id="MobiDB-lite"/>
    </source>
</evidence>
<dbReference type="EMBL" id="BSDZ01000033">
    <property type="protein sequence ID" value="GLI66507.1"/>
    <property type="molecule type" value="Genomic_DNA"/>
</dbReference>
<feature type="compositionally biased region" description="Low complexity" evidence="1">
    <location>
        <begin position="55"/>
        <end position="70"/>
    </location>
</feature>
<name>A0ABQ5S9B1_9CHLO</name>
<feature type="region of interest" description="Disordered" evidence="1">
    <location>
        <begin position="531"/>
        <end position="553"/>
    </location>
</feature>
<feature type="compositionally biased region" description="Low complexity" evidence="1">
    <location>
        <begin position="110"/>
        <end position="121"/>
    </location>
</feature>
<sequence length="553" mass="60315">MTSPIINIWTTSRLPVNSFWSSTLWAGCRTSLQRTHRTGLECASAKAPGAPPPDQSQHQSQTETQTQTQQPVTVRHYRNAGLHEEDPVHPLRKTRRKDSASRRPHNNMVTTASKHATATSSGPRPALSSPVQNCVKDNDQSVSGAHAPDPSPAFCGFSASAISADDPVAASYCPARWKRQPKPKPKPELNTSLPRNLAQSRNPNTMNAMVESPVDASRCSSYAPSGTWACLGSRPHTPADVTTSATTRGHEGRSEDLVLSTGPVYVFWDLDNKYPETLDHRGLMDSMRTLLDHYGSVVEIRAYANHRTLKLVPKIWAAAVRAGMQHPLDPSGAASSGDDGLLRCPLCQRGVRGPESKLRTHFRQLHQRQHEKQLAQLSEADRRKYVQSRRFERYQMAAQSVLGKKRGYDLEGVLRTLGVKVKSVPMGRQKADVRLQKDAVSLLGEGSGGEGNRKAVSAPSASTSTSTPPCGPPPPPSSSPPVLVLVSDDHGFESLLKLFSSAGWRTVTVSNTEFKNAKERIPWLAVLNAREETEADSRADSTLTDSVTNSKVT</sequence>
<feature type="region of interest" description="Disordered" evidence="1">
    <location>
        <begin position="442"/>
        <end position="481"/>
    </location>
</feature>